<feature type="transmembrane region" description="Helical" evidence="1">
    <location>
        <begin position="30"/>
        <end position="51"/>
    </location>
</feature>
<evidence type="ECO:0000313" key="3">
    <source>
        <dbReference type="EMBL" id="MDC8770463.1"/>
    </source>
</evidence>
<feature type="transmembrane region" description="Helical" evidence="1">
    <location>
        <begin position="287"/>
        <end position="304"/>
    </location>
</feature>
<evidence type="ECO:0000259" key="2">
    <source>
        <dbReference type="Pfam" id="PF16401"/>
    </source>
</evidence>
<feature type="domain" description="DUF5009" evidence="2">
    <location>
        <begin position="20"/>
        <end position="152"/>
    </location>
</feature>
<protein>
    <submittedName>
        <fullName evidence="3">DUF5009 domain-containing protein</fullName>
    </submittedName>
</protein>
<evidence type="ECO:0000313" key="4">
    <source>
        <dbReference type="Proteomes" id="UP001221189"/>
    </source>
</evidence>
<name>A0ABT5K996_9BURK</name>
<sequence>MTSKTTTPSAAPWLKVQAGRINSIDAFRALTVLVMITVNQWHGVIGLPQWMGHMPADADAMSFVDAVFPAFLFIVGMSIPFALQQRFDKGDTVWRVQGQVAQRALGLVVIGLFMVNAEGGFHAASMLLPIQIWGLLCYVAAFLVWGSLSGGPALGLAWRWVGVGLFVALALLYRGGPTGQDGMTPQWWGILGLIGWAYLIGCACFQLCRGRVLGLLACIAFCVAYFALHRAPAVQGQVLLSLLFSQDGHFSHAALVLSGCTTAMLYFDRSSSGHGNGRGNKGPAMRFAMALVFALALALAATWLRPEFKISKIYATPSWALYSAAASVLIFTALYGWIDVLGRTLAPSFLEPVAANPLVAYLIPFVIGALLNLAHWELPLALRTGPVGIAFGMVYAVAVALLVKQLALRGVRLRI</sequence>
<feature type="transmembrane region" description="Helical" evidence="1">
    <location>
        <begin position="63"/>
        <end position="83"/>
    </location>
</feature>
<feature type="transmembrane region" description="Helical" evidence="1">
    <location>
        <begin position="358"/>
        <end position="376"/>
    </location>
</feature>
<dbReference type="PANTHER" id="PTHR31061:SF24">
    <property type="entry name" value="LD22376P"/>
    <property type="match status" value="1"/>
</dbReference>
<feature type="transmembrane region" description="Helical" evidence="1">
    <location>
        <begin position="319"/>
        <end position="338"/>
    </location>
</feature>
<dbReference type="PANTHER" id="PTHR31061">
    <property type="entry name" value="LD22376P"/>
    <property type="match status" value="1"/>
</dbReference>
<feature type="transmembrane region" description="Helical" evidence="1">
    <location>
        <begin position="156"/>
        <end position="175"/>
    </location>
</feature>
<dbReference type="Proteomes" id="UP001221189">
    <property type="component" value="Unassembled WGS sequence"/>
</dbReference>
<feature type="transmembrane region" description="Helical" evidence="1">
    <location>
        <begin position="104"/>
        <end position="124"/>
    </location>
</feature>
<feature type="transmembrane region" description="Helical" evidence="1">
    <location>
        <begin position="212"/>
        <end position="229"/>
    </location>
</feature>
<dbReference type="RefSeq" id="WP_273598895.1">
    <property type="nucleotide sequence ID" value="NZ_JAQQXT010000001.1"/>
</dbReference>
<feature type="transmembrane region" description="Helical" evidence="1">
    <location>
        <begin position="249"/>
        <end position="267"/>
    </location>
</feature>
<feature type="transmembrane region" description="Helical" evidence="1">
    <location>
        <begin position="187"/>
        <end position="205"/>
    </location>
</feature>
<gene>
    <name evidence="3" type="ORF">PRZ03_02680</name>
</gene>
<organism evidence="3 4">
    <name type="scientific">Roseateles albus</name>
    <dbReference type="NCBI Taxonomy" id="2987525"/>
    <lineage>
        <taxon>Bacteria</taxon>
        <taxon>Pseudomonadati</taxon>
        <taxon>Pseudomonadota</taxon>
        <taxon>Betaproteobacteria</taxon>
        <taxon>Burkholderiales</taxon>
        <taxon>Sphaerotilaceae</taxon>
        <taxon>Roseateles</taxon>
    </lineage>
</organism>
<keyword evidence="1" id="KW-0812">Transmembrane</keyword>
<dbReference type="EMBL" id="JAQQXT010000001">
    <property type="protein sequence ID" value="MDC8770463.1"/>
    <property type="molecule type" value="Genomic_DNA"/>
</dbReference>
<keyword evidence="4" id="KW-1185">Reference proteome</keyword>
<dbReference type="InterPro" id="IPR032176">
    <property type="entry name" value="DUF5009"/>
</dbReference>
<feature type="transmembrane region" description="Helical" evidence="1">
    <location>
        <begin position="388"/>
        <end position="407"/>
    </location>
</feature>
<evidence type="ECO:0000256" key="1">
    <source>
        <dbReference type="SAM" id="Phobius"/>
    </source>
</evidence>
<keyword evidence="1" id="KW-0472">Membrane</keyword>
<proteinExistence type="predicted"/>
<keyword evidence="1" id="KW-1133">Transmembrane helix</keyword>
<accession>A0ABT5K996</accession>
<comment type="caution">
    <text evidence="3">The sequence shown here is derived from an EMBL/GenBank/DDBJ whole genome shotgun (WGS) entry which is preliminary data.</text>
</comment>
<dbReference type="Pfam" id="PF16401">
    <property type="entry name" value="DUF5009"/>
    <property type="match status" value="1"/>
</dbReference>
<feature type="transmembrane region" description="Helical" evidence="1">
    <location>
        <begin position="130"/>
        <end position="149"/>
    </location>
</feature>
<reference evidence="3 4" key="1">
    <citation type="submission" date="2022-10" db="EMBL/GenBank/DDBJ databases">
        <title>Paucibacter sp. hw1 Genome sequencing.</title>
        <authorList>
            <person name="Park S."/>
        </authorList>
    </citation>
    <scope>NUCLEOTIDE SEQUENCE [LARGE SCALE GENOMIC DNA]</scope>
    <source>
        <strain evidence="4">hw1</strain>
    </source>
</reference>